<accession>A0ABX0E1B1</accession>
<reference evidence="1 2" key="1">
    <citation type="submission" date="2020-02" db="EMBL/GenBank/DDBJ databases">
        <title>Whole-genome analyses of novel actinobacteria.</title>
        <authorList>
            <person name="Sahin N."/>
            <person name="Tokatli A."/>
        </authorList>
    </citation>
    <scope>NUCLEOTIDE SEQUENCE [LARGE SCALE GENOMIC DNA]</scope>
    <source>
        <strain evidence="1 2">YC419</strain>
    </source>
</reference>
<dbReference type="RefSeq" id="WP_165344068.1">
    <property type="nucleotide sequence ID" value="NZ_JAAKZX010000188.1"/>
</dbReference>
<comment type="caution">
    <text evidence="1">The sequence shown here is derived from an EMBL/GenBank/DDBJ whole genome shotgun (WGS) entry which is preliminary data.</text>
</comment>
<keyword evidence="2" id="KW-1185">Reference proteome</keyword>
<sequence length="47" mass="4560">MSSGGEICEVAITEPDPRLLTVFGAACGLVRGGCATASAPHGLLGSS</sequence>
<evidence type="ECO:0000313" key="2">
    <source>
        <dbReference type="Proteomes" id="UP001518140"/>
    </source>
</evidence>
<gene>
    <name evidence="1" type="ORF">G6048_37550</name>
</gene>
<evidence type="ECO:0000313" key="1">
    <source>
        <dbReference type="EMBL" id="NGO47553.1"/>
    </source>
</evidence>
<dbReference type="EMBL" id="JAAKZX010000188">
    <property type="protein sequence ID" value="NGO47553.1"/>
    <property type="molecule type" value="Genomic_DNA"/>
</dbReference>
<proteinExistence type="predicted"/>
<organism evidence="1 2">
    <name type="scientific">Streptomyces ureilyticus</name>
    <dbReference type="NCBI Taxonomy" id="1775131"/>
    <lineage>
        <taxon>Bacteria</taxon>
        <taxon>Bacillati</taxon>
        <taxon>Actinomycetota</taxon>
        <taxon>Actinomycetes</taxon>
        <taxon>Kitasatosporales</taxon>
        <taxon>Streptomycetaceae</taxon>
        <taxon>Streptomyces</taxon>
    </lineage>
</organism>
<name>A0ABX0E1B1_9ACTN</name>
<protein>
    <submittedName>
        <fullName evidence="1">Uncharacterized protein</fullName>
    </submittedName>
</protein>
<dbReference type="Proteomes" id="UP001518140">
    <property type="component" value="Unassembled WGS sequence"/>
</dbReference>